<feature type="coiled-coil region" evidence="1">
    <location>
        <begin position="272"/>
        <end position="304"/>
    </location>
</feature>
<gene>
    <name evidence="3" type="ORF">ACFPCV_13600</name>
</gene>
<feature type="region of interest" description="Disordered" evidence="2">
    <location>
        <begin position="400"/>
        <end position="440"/>
    </location>
</feature>
<evidence type="ECO:0000256" key="1">
    <source>
        <dbReference type="SAM" id="Coils"/>
    </source>
</evidence>
<comment type="caution">
    <text evidence="3">The sequence shown here is derived from an EMBL/GenBank/DDBJ whole genome shotgun (WGS) entry which is preliminary data.</text>
</comment>
<evidence type="ECO:0000313" key="3">
    <source>
        <dbReference type="EMBL" id="MFC4854540.1"/>
    </source>
</evidence>
<evidence type="ECO:0008006" key="5">
    <source>
        <dbReference type="Google" id="ProtNLM"/>
    </source>
</evidence>
<reference evidence="4" key="1">
    <citation type="journal article" date="2019" name="Int. J. Syst. Evol. Microbiol.">
        <title>The Global Catalogue of Microorganisms (GCM) 10K type strain sequencing project: providing services to taxonomists for standard genome sequencing and annotation.</title>
        <authorList>
            <consortium name="The Broad Institute Genomics Platform"/>
            <consortium name="The Broad Institute Genome Sequencing Center for Infectious Disease"/>
            <person name="Wu L."/>
            <person name="Ma J."/>
        </authorList>
    </citation>
    <scope>NUCLEOTIDE SEQUENCE [LARGE SCALE GENOMIC DNA]</scope>
    <source>
        <strain evidence="4">ZS-22-S1</strain>
    </source>
</reference>
<evidence type="ECO:0000256" key="2">
    <source>
        <dbReference type="SAM" id="MobiDB-lite"/>
    </source>
</evidence>
<sequence>MTVPYPIVDQRSLAPVPPKRLLGPKRTRGIEEIPQTAAGQRLIYRIDGDFLLDNSALPLDSTSVLDATHVSVVDVSSDVEVFVELDIPSKDADKFTMRLTFVCTVTDPIAVVRQGSPSAASALRAYIKSHHRIFELGLDYPLAEINTARLKLNAQVKAFTTVEPPTIVGVSVELASVEVLTPTEVSEFEQSMRQQEQHHRIQFGLQRSSQVLQHHKAEFEYVTAAEAQRAELERDADMRGYQRYQFTEQSRVVPNDALSALTNAYSVGDISAKELAERVTSLEADKLEYERAQAQERLERERTESRELAEWKRENKRLRWEAHRTDTAEEWLYRRRELEIKRERELRNREWSREDLAIEREDKRRELEAKIDIVRELAQRGYLDTANVNLEKVVDNMLAGTREQANPESAELTDLKAPELEAADNDEEANDEEEREEDVH</sequence>
<keyword evidence="1" id="KW-0175">Coiled coil</keyword>
<dbReference type="Proteomes" id="UP001595859">
    <property type="component" value="Unassembled WGS sequence"/>
</dbReference>
<proteinExistence type="predicted"/>
<feature type="compositionally biased region" description="Acidic residues" evidence="2">
    <location>
        <begin position="421"/>
        <end position="440"/>
    </location>
</feature>
<accession>A0ABV9RZ06</accession>
<dbReference type="EMBL" id="JBHSIS010000006">
    <property type="protein sequence ID" value="MFC4854540.1"/>
    <property type="molecule type" value="Genomic_DNA"/>
</dbReference>
<evidence type="ECO:0000313" key="4">
    <source>
        <dbReference type="Proteomes" id="UP001595859"/>
    </source>
</evidence>
<protein>
    <recommendedName>
        <fullName evidence="5">Band 7 domain-containing protein</fullName>
    </recommendedName>
</protein>
<name>A0ABV9RZ06_9PSEU</name>
<dbReference type="RefSeq" id="WP_378056475.1">
    <property type="nucleotide sequence ID" value="NZ_JBHSIS010000006.1"/>
</dbReference>
<organism evidence="3 4">
    <name type="scientific">Actinophytocola glycyrrhizae</name>
    <dbReference type="NCBI Taxonomy" id="2044873"/>
    <lineage>
        <taxon>Bacteria</taxon>
        <taxon>Bacillati</taxon>
        <taxon>Actinomycetota</taxon>
        <taxon>Actinomycetes</taxon>
        <taxon>Pseudonocardiales</taxon>
        <taxon>Pseudonocardiaceae</taxon>
    </lineage>
</organism>
<keyword evidence="4" id="KW-1185">Reference proteome</keyword>